<keyword evidence="3" id="KW-1185">Reference proteome</keyword>
<comment type="caution">
    <text evidence="2">The sequence shown here is derived from an EMBL/GenBank/DDBJ whole genome shotgun (WGS) entry which is preliminary data.</text>
</comment>
<reference evidence="2 3" key="1">
    <citation type="submission" date="2024-10" db="EMBL/GenBank/DDBJ databases">
        <title>Updated reference genomes for cyclostephanoid diatoms.</title>
        <authorList>
            <person name="Roberts W.R."/>
            <person name="Alverson A.J."/>
        </authorList>
    </citation>
    <scope>NUCLEOTIDE SEQUENCE [LARGE SCALE GENOMIC DNA]</scope>
    <source>
        <strain evidence="2 3">AJA228-03</strain>
    </source>
</reference>
<dbReference type="AlphaFoldDB" id="A0ABD3SC28"/>
<dbReference type="InterPro" id="IPR029000">
    <property type="entry name" value="Cyclophilin-like_dom_sf"/>
</dbReference>
<dbReference type="EMBL" id="JALLPB020000077">
    <property type="protein sequence ID" value="KAL3822012.1"/>
    <property type="molecule type" value="Genomic_DNA"/>
</dbReference>
<feature type="region of interest" description="Disordered" evidence="1">
    <location>
        <begin position="188"/>
        <end position="208"/>
    </location>
</feature>
<evidence type="ECO:0000313" key="2">
    <source>
        <dbReference type="EMBL" id="KAL3822012.1"/>
    </source>
</evidence>
<organism evidence="2 3">
    <name type="scientific">Cyclostephanos tholiformis</name>
    <dbReference type="NCBI Taxonomy" id="382380"/>
    <lineage>
        <taxon>Eukaryota</taxon>
        <taxon>Sar</taxon>
        <taxon>Stramenopiles</taxon>
        <taxon>Ochrophyta</taxon>
        <taxon>Bacillariophyta</taxon>
        <taxon>Coscinodiscophyceae</taxon>
        <taxon>Thalassiosirophycidae</taxon>
        <taxon>Stephanodiscales</taxon>
        <taxon>Stephanodiscaceae</taxon>
        <taxon>Cyclostephanos</taxon>
    </lineage>
</organism>
<proteinExistence type="predicted"/>
<sequence length="208" mass="23028">MPVTYCRLVPIPASSNEDLGGGGKTGYPYADMKRNGMDVVRFQEYSIMYPHARYTIGYAGRPYSGPGFYVNLMDNTLDHGTVEEREFRMGTRVYAAWATDVFGEEGRVDGAGVATIEPYPCFGKVISGFDVVDEIARGVTRARLPTGHDKEEDAGEVRSRLDDNILLRPVRIVSMTILVEYDPNISGDGNDQMEIDKGEGDRIANNEL</sequence>
<evidence type="ECO:0000256" key="1">
    <source>
        <dbReference type="SAM" id="MobiDB-lite"/>
    </source>
</evidence>
<evidence type="ECO:0000313" key="3">
    <source>
        <dbReference type="Proteomes" id="UP001530377"/>
    </source>
</evidence>
<protein>
    <recommendedName>
        <fullName evidence="4">Peptidylprolyl isomerase</fullName>
    </recommendedName>
</protein>
<evidence type="ECO:0008006" key="4">
    <source>
        <dbReference type="Google" id="ProtNLM"/>
    </source>
</evidence>
<name>A0ABD3SC28_9STRA</name>
<gene>
    <name evidence="2" type="ORF">ACHAXA_002998</name>
</gene>
<dbReference type="SUPFAM" id="SSF50891">
    <property type="entry name" value="Cyclophilin-like"/>
    <property type="match status" value="2"/>
</dbReference>
<feature type="compositionally biased region" description="Basic and acidic residues" evidence="1">
    <location>
        <begin position="194"/>
        <end position="208"/>
    </location>
</feature>
<accession>A0ABD3SC28</accession>
<dbReference type="Proteomes" id="UP001530377">
    <property type="component" value="Unassembled WGS sequence"/>
</dbReference>